<evidence type="ECO:0000256" key="11">
    <source>
        <dbReference type="ARBA" id="ARBA00023273"/>
    </source>
</evidence>
<dbReference type="Proteomes" id="UP000198287">
    <property type="component" value="Unassembled WGS sequence"/>
</dbReference>
<dbReference type="InterPro" id="IPR023379">
    <property type="entry name" value="BART_dom"/>
</dbReference>
<evidence type="ECO:0000256" key="13">
    <source>
        <dbReference type="SAM" id="MobiDB-lite"/>
    </source>
</evidence>
<proteinExistence type="inferred from homology"/>
<evidence type="ECO:0000313" key="15">
    <source>
        <dbReference type="EMBL" id="OXA51630.1"/>
    </source>
</evidence>
<dbReference type="InterPro" id="IPR042541">
    <property type="entry name" value="BART_sf"/>
</dbReference>
<keyword evidence="16" id="KW-1185">Reference proteome</keyword>
<keyword evidence="8 12" id="KW-0496">Mitochondrion</keyword>
<reference evidence="15 16" key="1">
    <citation type="submission" date="2015-12" db="EMBL/GenBank/DDBJ databases">
        <title>The genome of Folsomia candida.</title>
        <authorList>
            <person name="Faddeeva A."/>
            <person name="Derks M.F."/>
            <person name="Anvar Y."/>
            <person name="Smit S."/>
            <person name="Van Straalen N."/>
            <person name="Roelofs D."/>
        </authorList>
    </citation>
    <scope>NUCLEOTIDE SEQUENCE [LARGE SCALE GENOMIC DNA]</scope>
    <source>
        <strain evidence="15 16">VU population</strain>
        <tissue evidence="15">Whole body</tissue>
    </source>
</reference>
<dbReference type="GO" id="GO:0005634">
    <property type="term" value="C:nucleus"/>
    <property type="evidence" value="ECO:0007669"/>
    <property type="project" value="UniProtKB-SubCell"/>
</dbReference>
<dbReference type="GO" id="GO:0051457">
    <property type="term" value="P:maintenance of protein location in nucleus"/>
    <property type="evidence" value="ECO:0007669"/>
    <property type="project" value="TreeGrafter"/>
</dbReference>
<comment type="subcellular location">
    <subcellularLocation>
        <location evidence="1 12">Cytoplasm</location>
        <location evidence="1 12">Cytoskeleton</location>
        <location evidence="1 12">Cilium basal body</location>
    </subcellularLocation>
    <subcellularLocation>
        <location evidence="3 12">Cytoplasm</location>
        <location evidence="3 12">Cytoskeleton</location>
        <location evidence="3 12">Microtubule organizing center</location>
        <location evidence="3 12">Centrosome</location>
    </subcellularLocation>
    <subcellularLocation>
        <location evidence="12">Cytoplasm</location>
    </subcellularLocation>
    <subcellularLocation>
        <location evidence="2 12">Nucleus</location>
    </subcellularLocation>
    <subcellularLocation>
        <location evidence="12">Mitochondrion intermembrane space</location>
    </subcellularLocation>
</comment>
<keyword evidence="10 12" id="KW-0539">Nucleus</keyword>
<feature type="region of interest" description="Disordered" evidence="13">
    <location>
        <begin position="1"/>
        <end position="37"/>
    </location>
</feature>
<dbReference type="EMBL" id="LNIX01000007">
    <property type="protein sequence ID" value="OXA51630.1"/>
    <property type="molecule type" value="Genomic_DNA"/>
</dbReference>
<dbReference type="Gene3D" id="1.20.1520.10">
    <property type="entry name" value="ADP-ribosylation factor-like 2-binding protein, domain"/>
    <property type="match status" value="1"/>
</dbReference>
<evidence type="ECO:0000256" key="9">
    <source>
        <dbReference type="ARBA" id="ARBA00023212"/>
    </source>
</evidence>
<evidence type="ECO:0000256" key="5">
    <source>
        <dbReference type="ARBA" id="ARBA00014849"/>
    </source>
</evidence>
<gene>
    <name evidence="15" type="ORF">Fcan01_13534</name>
</gene>
<evidence type="ECO:0000256" key="4">
    <source>
        <dbReference type="ARBA" id="ARBA00009880"/>
    </source>
</evidence>
<evidence type="ECO:0000256" key="8">
    <source>
        <dbReference type="ARBA" id="ARBA00023128"/>
    </source>
</evidence>
<evidence type="ECO:0000256" key="2">
    <source>
        <dbReference type="ARBA" id="ARBA00004123"/>
    </source>
</evidence>
<dbReference type="GO" id="GO:0005758">
    <property type="term" value="C:mitochondrial intermembrane space"/>
    <property type="evidence" value="ECO:0007669"/>
    <property type="project" value="UniProtKB-SubCell"/>
</dbReference>
<dbReference type="AlphaFoldDB" id="A0A226E2Y8"/>
<comment type="similarity">
    <text evidence="4 12">Belongs to the ARL2BP family.</text>
</comment>
<organism evidence="15 16">
    <name type="scientific">Folsomia candida</name>
    <name type="common">Springtail</name>
    <dbReference type="NCBI Taxonomy" id="158441"/>
    <lineage>
        <taxon>Eukaryota</taxon>
        <taxon>Metazoa</taxon>
        <taxon>Ecdysozoa</taxon>
        <taxon>Arthropoda</taxon>
        <taxon>Hexapoda</taxon>
        <taxon>Collembola</taxon>
        <taxon>Entomobryomorpha</taxon>
        <taxon>Isotomoidea</taxon>
        <taxon>Isotomidae</taxon>
        <taxon>Proisotominae</taxon>
        <taxon>Folsomia</taxon>
    </lineage>
</organism>
<dbReference type="OMA" id="HMLESEI"/>
<keyword evidence="7 12" id="KW-0969">Cilium</keyword>
<evidence type="ECO:0000256" key="10">
    <source>
        <dbReference type="ARBA" id="ARBA00023242"/>
    </source>
</evidence>
<sequence>MDGAGDSVQEHSATNRPPPPVLLVDGHDMGDDGSGEMTLADRMDELSTDDMLMEGNYSSPSSERFEKIIGAIEDIVVGEEFQSLQNHFMSTYWTKFSESHRQIKEDKSEAVGATSEDFSEEKHEHFKIFQNYSQEMAHLLESQLKKAFRDQNFDFSQFVEEFGKRVDQGPEHDSNHMLESEIFEMLFTLTDFVKFKELFMDYKEMMEGKTPNLATGITLKPFNASPRP</sequence>
<dbReference type="Pfam" id="PF11527">
    <property type="entry name" value="ARL2_Bind_BART"/>
    <property type="match status" value="1"/>
</dbReference>
<keyword evidence="9 12" id="KW-0206">Cytoskeleton</keyword>
<keyword evidence="6 12" id="KW-0963">Cytoplasm</keyword>
<dbReference type="InterPro" id="IPR038849">
    <property type="entry name" value="ARL2BP"/>
</dbReference>
<evidence type="ECO:0000256" key="12">
    <source>
        <dbReference type="RuleBase" id="RU367099"/>
    </source>
</evidence>
<dbReference type="GO" id="GO:0005929">
    <property type="term" value="C:cilium"/>
    <property type="evidence" value="ECO:0007669"/>
    <property type="project" value="UniProtKB-UniRule"/>
</dbReference>
<evidence type="ECO:0000256" key="1">
    <source>
        <dbReference type="ARBA" id="ARBA00004120"/>
    </source>
</evidence>
<dbReference type="GO" id="GO:0005813">
    <property type="term" value="C:centrosome"/>
    <property type="evidence" value="ECO:0007669"/>
    <property type="project" value="UniProtKB-SubCell"/>
</dbReference>
<feature type="domain" description="BART" evidence="14">
    <location>
        <begin position="65"/>
        <end position="207"/>
    </location>
</feature>
<comment type="function">
    <text evidence="12">Plays a role as an effector of the ADP-ribosylation factor-like protein 2, ARL2.</text>
</comment>
<dbReference type="OrthoDB" id="302784at2759"/>
<comment type="caution">
    <text evidence="15">The sequence shown here is derived from an EMBL/GenBank/DDBJ whole genome shotgun (WGS) entry which is preliminary data.</text>
</comment>
<accession>A0A226E2Y8</accession>
<evidence type="ECO:0000256" key="7">
    <source>
        <dbReference type="ARBA" id="ARBA00023069"/>
    </source>
</evidence>
<name>A0A226E2Y8_FOLCA</name>
<dbReference type="PANTHER" id="PTHR15487:SF4">
    <property type="entry name" value="ADP-RIBOSYLATION FACTOR-LIKE PROTEIN 2-BINDING PROTEIN"/>
    <property type="match status" value="1"/>
</dbReference>
<evidence type="ECO:0000313" key="16">
    <source>
        <dbReference type="Proteomes" id="UP000198287"/>
    </source>
</evidence>
<evidence type="ECO:0000256" key="3">
    <source>
        <dbReference type="ARBA" id="ARBA00004300"/>
    </source>
</evidence>
<keyword evidence="11 12" id="KW-0966">Cell projection</keyword>
<evidence type="ECO:0000256" key="6">
    <source>
        <dbReference type="ARBA" id="ARBA00022490"/>
    </source>
</evidence>
<evidence type="ECO:0000259" key="14">
    <source>
        <dbReference type="Pfam" id="PF11527"/>
    </source>
</evidence>
<protein>
    <recommendedName>
        <fullName evidence="5 12">ADP-ribosylation factor-like protein 2-binding protein</fullName>
        <shortName evidence="12">ARF-like 2-binding protein</shortName>
    </recommendedName>
</protein>
<dbReference type="PANTHER" id="PTHR15487">
    <property type="entry name" value="ADP-RIBOSYLATION FACTOR-LIKE PROTEIN 2-BINDING PROTEIN"/>
    <property type="match status" value="1"/>
</dbReference>
<dbReference type="STRING" id="158441.A0A226E2Y8"/>